<keyword evidence="7" id="KW-1185">Reference proteome</keyword>
<dbReference type="PANTHER" id="PTHR10605">
    <property type="entry name" value="HEPARAN SULFATE SULFOTRANSFERASE"/>
    <property type="match status" value="1"/>
</dbReference>
<dbReference type="InterPro" id="IPR037359">
    <property type="entry name" value="NST/OST"/>
</dbReference>
<evidence type="ECO:0000313" key="4">
    <source>
        <dbReference type="EMBL" id="CAI3999799.1"/>
    </source>
</evidence>
<evidence type="ECO:0000313" key="7">
    <source>
        <dbReference type="Proteomes" id="UP001152797"/>
    </source>
</evidence>
<dbReference type="Gene3D" id="3.40.50.300">
    <property type="entry name" value="P-loop containing nucleotide triphosphate hydrolases"/>
    <property type="match status" value="2"/>
</dbReference>
<evidence type="ECO:0000256" key="2">
    <source>
        <dbReference type="SAM" id="MobiDB-lite"/>
    </source>
</evidence>
<feature type="signal peptide" evidence="3">
    <location>
        <begin position="1"/>
        <end position="16"/>
    </location>
</feature>
<dbReference type="GO" id="GO:0008146">
    <property type="term" value="F:sulfotransferase activity"/>
    <property type="evidence" value="ECO:0007669"/>
    <property type="project" value="InterPro"/>
</dbReference>
<gene>
    <name evidence="4" type="ORF">C1SCF055_LOCUS25971</name>
</gene>
<dbReference type="Proteomes" id="UP001152797">
    <property type="component" value="Unassembled WGS sequence"/>
</dbReference>
<comment type="caution">
    <text evidence="4">The sequence shown here is derived from an EMBL/GenBank/DDBJ whole genome shotgun (WGS) entry which is preliminary data.</text>
</comment>
<dbReference type="InterPro" id="IPR027417">
    <property type="entry name" value="P-loop_NTPase"/>
</dbReference>
<sequence>MGRRLLWAVLISSAEAESWERCQEDFANLRVPCAVGAPNTFRPFVHLSERVSFLSMADQSRETMKCCQSAQLRVWELGFFAAYYLTRARQVVQDQKVLRTLEWLFESVGNEVHYGIFCGPMSCDQDVIGQLVMQQLVERLMDEKKMSLPKDFVVARNETSADELAPWRELPVDFVVAGMPHCGTSSMHKNLYKHPDIDFTLGDFEEDYSIFAQGQRNKLLPTKAQLEKHKEQIASSVRKNNVKLMGLKNPIIAMYPLSYYSIFFIKRIKLILMVCDPVGRLERRFMTHHYCHHEDMEAAIERRDISKFRDLRDCDKSMMAVLQRHRRSWLQLERIGTHLLELIKLFGHERLLIVHAASIRDHPAETYGHVVRWLGLRPFPTDSQSFKRMNFRRGHRTDLCRNQSLQASLKRVLTREYSALRFALQWQWLMLKQPTALREVESRITRCDIPEELTAGPCGLHDLSLDGCWLVVGNCTARRRARGNGPKSGMVKGRRFETWPRTAGTLRCSDRGSVAQRCAVDFAAAPVPCPVGLPGTYRPGVHAAQHIGQLMLHASEVVKCCQRRGARAWEIGMEMNRVEEIHPELSRTGGAPAVMYGIFCGPRSCNENSIGRVAMHHFMAQLLKRPIEMIRRPEEDEVDVDPSELMAWANLSASLDFVVAGAERCGTSSVHFNLFQHAEIDFTRGPTMEDYSLFMQGQRNKLVPSSWWLQQHLTARSRPKAPFGTTQIVGRKGPLMGLKNPMIVTFPLSYLAIAQSAIKMILVLCDPLRRIEKIFWYWKFCHADFEAAVQRDDAAPEILRGKHCYGSISALLRVELQSWLRAQLVGPHLQAMIRFPRDRLLVLHQASLRAESARETYNFVAKFLGARRPFPESYRFRRRQYRFGHRTDLCQNASLEAALKRRLASEYGAYLQAVSLQSAGTFPQPTAERELREHVSRCDDPKAPRNDGQPGKAVEHGGFCPKVLQFLREHAGLHHEIWGGVSRLAFRQNLVAGFL</sequence>
<dbReference type="EMBL" id="CAMXCT020002680">
    <property type="protein sequence ID" value="CAL1153174.1"/>
    <property type="molecule type" value="Genomic_DNA"/>
</dbReference>
<accession>A0A9P1G3N7</accession>
<name>A0A9P1G3N7_9DINO</name>
<evidence type="ECO:0000256" key="3">
    <source>
        <dbReference type="SAM" id="SignalP"/>
    </source>
</evidence>
<reference evidence="5" key="2">
    <citation type="submission" date="2024-04" db="EMBL/GenBank/DDBJ databases">
        <authorList>
            <person name="Chen Y."/>
            <person name="Shah S."/>
            <person name="Dougan E. K."/>
            <person name="Thang M."/>
            <person name="Chan C."/>
        </authorList>
    </citation>
    <scope>NUCLEOTIDE SEQUENCE [LARGE SCALE GENOMIC DNA]</scope>
</reference>
<dbReference type="OrthoDB" id="414100at2759"/>
<feature type="region of interest" description="Disordered" evidence="2">
    <location>
        <begin position="922"/>
        <end position="954"/>
    </location>
</feature>
<dbReference type="EMBL" id="CAMXCT030002680">
    <property type="protein sequence ID" value="CAL4787111.1"/>
    <property type="molecule type" value="Genomic_DNA"/>
</dbReference>
<proteinExistence type="predicted"/>
<keyword evidence="3" id="KW-0732">Signal</keyword>
<feature type="compositionally biased region" description="Basic and acidic residues" evidence="2">
    <location>
        <begin position="927"/>
        <end position="945"/>
    </location>
</feature>
<evidence type="ECO:0000313" key="6">
    <source>
        <dbReference type="EMBL" id="CAL4787111.1"/>
    </source>
</evidence>
<dbReference type="AlphaFoldDB" id="A0A9P1G3N7"/>
<protein>
    <submittedName>
        <fullName evidence="6">Sulfotransferase domain-containing protein</fullName>
    </submittedName>
</protein>
<keyword evidence="1" id="KW-0808">Transferase</keyword>
<dbReference type="SUPFAM" id="SSF52540">
    <property type="entry name" value="P-loop containing nucleoside triphosphate hydrolases"/>
    <property type="match status" value="2"/>
</dbReference>
<evidence type="ECO:0000313" key="5">
    <source>
        <dbReference type="EMBL" id="CAL1153174.1"/>
    </source>
</evidence>
<evidence type="ECO:0000256" key="1">
    <source>
        <dbReference type="ARBA" id="ARBA00022679"/>
    </source>
</evidence>
<reference evidence="4" key="1">
    <citation type="submission" date="2022-10" db="EMBL/GenBank/DDBJ databases">
        <authorList>
            <person name="Chen Y."/>
            <person name="Dougan E. K."/>
            <person name="Chan C."/>
            <person name="Rhodes N."/>
            <person name="Thang M."/>
        </authorList>
    </citation>
    <scope>NUCLEOTIDE SEQUENCE</scope>
</reference>
<organism evidence="4">
    <name type="scientific">Cladocopium goreaui</name>
    <dbReference type="NCBI Taxonomy" id="2562237"/>
    <lineage>
        <taxon>Eukaryota</taxon>
        <taxon>Sar</taxon>
        <taxon>Alveolata</taxon>
        <taxon>Dinophyceae</taxon>
        <taxon>Suessiales</taxon>
        <taxon>Symbiodiniaceae</taxon>
        <taxon>Cladocopium</taxon>
    </lineage>
</organism>
<dbReference type="EMBL" id="CAMXCT010002680">
    <property type="protein sequence ID" value="CAI3999799.1"/>
    <property type="molecule type" value="Genomic_DNA"/>
</dbReference>
<dbReference type="PANTHER" id="PTHR10605:SF56">
    <property type="entry name" value="BIFUNCTIONAL HEPARAN SULFATE N-DEACETYLASE_N-SULFOTRANSFERASE"/>
    <property type="match status" value="1"/>
</dbReference>
<feature type="chain" id="PRO_5043272438" evidence="3">
    <location>
        <begin position="17"/>
        <end position="995"/>
    </location>
</feature>